<accession>A0ABT6WNV0</accession>
<keyword evidence="3" id="KW-1185">Reference proteome</keyword>
<evidence type="ECO:0000256" key="1">
    <source>
        <dbReference type="SAM" id="SignalP"/>
    </source>
</evidence>
<name>A0ABT6WNV0_9ACTN</name>
<proteinExistence type="predicted"/>
<dbReference type="Proteomes" id="UP001241758">
    <property type="component" value="Unassembled WGS sequence"/>
</dbReference>
<sequence length="108" mass="10768">MSESRKVAATLIAGATLGLGILMSPSGAQAAPAGAGAAAVTCPATVAQFVVIASPRAVAKYLDSTLVRTSVVSGKLQCHFIGTSYAAVPGRPPVTTPNVAWSRPASVF</sequence>
<evidence type="ECO:0000313" key="3">
    <source>
        <dbReference type="Proteomes" id="UP001241758"/>
    </source>
</evidence>
<dbReference type="RefSeq" id="WP_282762281.1">
    <property type="nucleotide sequence ID" value="NZ_JASCTH010000014.1"/>
</dbReference>
<dbReference type="EMBL" id="JASCTH010000014">
    <property type="protein sequence ID" value="MDI6101404.1"/>
    <property type="molecule type" value="Genomic_DNA"/>
</dbReference>
<feature type="chain" id="PRO_5045448222" evidence="1">
    <location>
        <begin position="31"/>
        <end position="108"/>
    </location>
</feature>
<protein>
    <submittedName>
        <fullName evidence="2">Uncharacterized protein</fullName>
    </submittedName>
</protein>
<gene>
    <name evidence="2" type="ORF">QLQ12_22565</name>
</gene>
<keyword evidence="1" id="KW-0732">Signal</keyword>
<reference evidence="2 3" key="1">
    <citation type="submission" date="2023-05" db="EMBL/GenBank/DDBJ databases">
        <title>Actinoplanes sp. NEAU-A12 genome sequencing.</title>
        <authorList>
            <person name="Wang Z.-S."/>
        </authorList>
    </citation>
    <scope>NUCLEOTIDE SEQUENCE [LARGE SCALE GENOMIC DNA]</scope>
    <source>
        <strain evidence="2 3">NEAU-A12</strain>
    </source>
</reference>
<feature type="signal peptide" evidence="1">
    <location>
        <begin position="1"/>
        <end position="30"/>
    </location>
</feature>
<organism evidence="2 3">
    <name type="scientific">Actinoplanes sandaracinus</name>
    <dbReference type="NCBI Taxonomy" id="3045177"/>
    <lineage>
        <taxon>Bacteria</taxon>
        <taxon>Bacillati</taxon>
        <taxon>Actinomycetota</taxon>
        <taxon>Actinomycetes</taxon>
        <taxon>Micromonosporales</taxon>
        <taxon>Micromonosporaceae</taxon>
        <taxon>Actinoplanes</taxon>
    </lineage>
</organism>
<evidence type="ECO:0000313" key="2">
    <source>
        <dbReference type="EMBL" id="MDI6101404.1"/>
    </source>
</evidence>
<comment type="caution">
    <text evidence="2">The sequence shown here is derived from an EMBL/GenBank/DDBJ whole genome shotgun (WGS) entry which is preliminary data.</text>
</comment>